<feature type="transmembrane region" description="Helical" evidence="6">
    <location>
        <begin position="436"/>
        <end position="457"/>
    </location>
</feature>
<evidence type="ECO:0000256" key="3">
    <source>
        <dbReference type="ARBA" id="ARBA00022989"/>
    </source>
</evidence>
<evidence type="ECO:0000256" key="2">
    <source>
        <dbReference type="ARBA" id="ARBA00022692"/>
    </source>
</evidence>
<evidence type="ECO:0000313" key="8">
    <source>
        <dbReference type="Proteomes" id="UP001437256"/>
    </source>
</evidence>
<feature type="transmembrane region" description="Helical" evidence="6">
    <location>
        <begin position="37"/>
        <end position="57"/>
    </location>
</feature>
<comment type="subcellular location">
    <subcellularLocation>
        <location evidence="1">Membrane</location>
        <topology evidence="1">Multi-pass membrane protein</topology>
    </subcellularLocation>
</comment>
<evidence type="ECO:0000256" key="6">
    <source>
        <dbReference type="SAM" id="Phobius"/>
    </source>
</evidence>
<evidence type="ECO:0000313" key="7">
    <source>
        <dbReference type="EMBL" id="KAL0064974.1"/>
    </source>
</evidence>
<name>A0ABR2ZW08_9AGAR</name>
<dbReference type="Pfam" id="PF13520">
    <property type="entry name" value="AA_permease_2"/>
    <property type="match status" value="1"/>
</dbReference>
<dbReference type="PANTHER" id="PTHR11785:SF498">
    <property type="entry name" value="HIGH-AFFINITY METHIONINE PERMEASE"/>
    <property type="match status" value="1"/>
</dbReference>
<feature type="compositionally biased region" description="Polar residues" evidence="5">
    <location>
        <begin position="11"/>
        <end position="21"/>
    </location>
</feature>
<keyword evidence="8" id="KW-1185">Reference proteome</keyword>
<protein>
    <submittedName>
        <fullName evidence="7">Uncharacterized protein</fullName>
    </submittedName>
</protein>
<dbReference type="InterPro" id="IPR050598">
    <property type="entry name" value="AminoAcid_Transporter"/>
</dbReference>
<dbReference type="EMBL" id="JBBXMP010000054">
    <property type="protein sequence ID" value="KAL0064974.1"/>
    <property type="molecule type" value="Genomic_DNA"/>
</dbReference>
<keyword evidence="4 6" id="KW-0472">Membrane</keyword>
<keyword evidence="2 6" id="KW-0812">Transmembrane</keyword>
<accession>A0ABR2ZW08</accession>
<evidence type="ECO:0000256" key="4">
    <source>
        <dbReference type="ARBA" id="ARBA00023136"/>
    </source>
</evidence>
<feature type="transmembrane region" description="Helical" evidence="6">
    <location>
        <begin position="116"/>
        <end position="139"/>
    </location>
</feature>
<comment type="caution">
    <text evidence="7">The sequence shown here is derived from an EMBL/GenBank/DDBJ whole genome shotgun (WGS) entry which is preliminary data.</text>
</comment>
<feature type="transmembrane region" description="Helical" evidence="6">
    <location>
        <begin position="368"/>
        <end position="388"/>
    </location>
</feature>
<proteinExistence type="predicted"/>
<sequence length="527" mass="58360">MASERDPLLDATQTDSSSQEDASGESFDNVPKNKRQLGLFSAMVLIFNRVVGTGIYATPSAILRASGSVGIALIMWVMGALIAAAGTAVFVELGTGLPRNGGEKNYLEYMFRRPPFLTTCIYAAYTIVIGTSVANGIVFGEYTLHALGVELTHFNTCLVAYVCLTFIVLIHGTRLQFGLQLQNTLGLLKLIVLSAIALCGLFSLAGVPWFEVKGEYNQPDNFKWDKFWEGSRYDANSFVSGLYDVIWSFIGYSNANYALSEVRDPVKTIKRAAPLAMATVSMVYLFINIGYFAVVSKADVLESKRIIAALFFRNLFGETTERVLSAFVALSTLGNLLSVQFTMGRVIQELGREGLLPFSSFFASNKPFDAPLAGLFSQYVVSCLFMILPPPGDAYVFMITLSSYATSLVNLAVSLGLLLLYTSAYRTWGWNPPFRAYRVVVVTFVVSNVFLVIVPFIPPAPNAKTYDHLPYWSHLVTAFGLSLVGFVYWYSKIVWIPRQHGYRIRRELIAQDDGVSRFVLRKEVLSE</sequence>
<gene>
    <name evidence="7" type="ORF">AAF712_008098</name>
</gene>
<dbReference type="PIRSF" id="PIRSF006060">
    <property type="entry name" value="AA_transporter"/>
    <property type="match status" value="1"/>
</dbReference>
<feature type="transmembrane region" description="Helical" evidence="6">
    <location>
        <begin position="69"/>
        <end position="95"/>
    </location>
</feature>
<feature type="transmembrane region" description="Helical" evidence="6">
    <location>
        <begin position="272"/>
        <end position="294"/>
    </location>
</feature>
<dbReference type="Proteomes" id="UP001437256">
    <property type="component" value="Unassembled WGS sequence"/>
</dbReference>
<evidence type="ECO:0000256" key="5">
    <source>
        <dbReference type="SAM" id="MobiDB-lite"/>
    </source>
</evidence>
<dbReference type="InterPro" id="IPR002293">
    <property type="entry name" value="AA/rel_permease1"/>
</dbReference>
<dbReference type="PANTHER" id="PTHR11785">
    <property type="entry name" value="AMINO ACID TRANSPORTER"/>
    <property type="match status" value="1"/>
</dbReference>
<feature type="transmembrane region" description="Helical" evidence="6">
    <location>
        <begin position="190"/>
        <end position="210"/>
    </location>
</feature>
<feature type="transmembrane region" description="Helical" evidence="6">
    <location>
        <begin position="469"/>
        <end position="490"/>
    </location>
</feature>
<feature type="transmembrane region" description="Helical" evidence="6">
    <location>
        <begin position="394"/>
        <end position="424"/>
    </location>
</feature>
<reference evidence="7 8" key="1">
    <citation type="submission" date="2024-05" db="EMBL/GenBank/DDBJ databases">
        <title>A draft genome resource for the thread blight pathogen Marasmius tenuissimus strain MS-2.</title>
        <authorList>
            <person name="Yulfo-Soto G.E."/>
            <person name="Baruah I.K."/>
            <person name="Amoako-Attah I."/>
            <person name="Bukari Y."/>
            <person name="Meinhardt L.W."/>
            <person name="Bailey B.A."/>
            <person name="Cohen S.P."/>
        </authorList>
    </citation>
    <scope>NUCLEOTIDE SEQUENCE [LARGE SCALE GENOMIC DNA]</scope>
    <source>
        <strain evidence="7 8">MS-2</strain>
    </source>
</reference>
<dbReference type="Gene3D" id="1.20.1740.10">
    <property type="entry name" value="Amino acid/polyamine transporter I"/>
    <property type="match status" value="1"/>
</dbReference>
<keyword evidence="3 6" id="KW-1133">Transmembrane helix</keyword>
<feature type="region of interest" description="Disordered" evidence="5">
    <location>
        <begin position="1"/>
        <end position="29"/>
    </location>
</feature>
<organism evidence="7 8">
    <name type="scientific">Marasmius tenuissimus</name>
    <dbReference type="NCBI Taxonomy" id="585030"/>
    <lineage>
        <taxon>Eukaryota</taxon>
        <taxon>Fungi</taxon>
        <taxon>Dikarya</taxon>
        <taxon>Basidiomycota</taxon>
        <taxon>Agaricomycotina</taxon>
        <taxon>Agaricomycetes</taxon>
        <taxon>Agaricomycetidae</taxon>
        <taxon>Agaricales</taxon>
        <taxon>Marasmiineae</taxon>
        <taxon>Marasmiaceae</taxon>
        <taxon>Marasmius</taxon>
    </lineage>
</organism>
<feature type="transmembrane region" description="Helical" evidence="6">
    <location>
        <begin position="151"/>
        <end position="170"/>
    </location>
</feature>
<evidence type="ECO:0000256" key="1">
    <source>
        <dbReference type="ARBA" id="ARBA00004141"/>
    </source>
</evidence>